<gene>
    <name evidence="3" type="primary">cwlD_2</name>
    <name evidence="3" type="ORF">Pmgp_02177</name>
</gene>
<dbReference type="SMART" id="SM00646">
    <property type="entry name" value="Ami_3"/>
    <property type="match status" value="1"/>
</dbReference>
<feature type="domain" description="MurNAc-LAA" evidence="2">
    <location>
        <begin position="124"/>
        <end position="234"/>
    </location>
</feature>
<dbReference type="NCBIfam" id="TIGR02883">
    <property type="entry name" value="spore_cwlD"/>
    <property type="match status" value="1"/>
</dbReference>
<dbReference type="GO" id="GO:0008745">
    <property type="term" value="F:N-acetylmuramoyl-L-alanine amidase activity"/>
    <property type="evidence" value="ECO:0007669"/>
    <property type="project" value="UniProtKB-EC"/>
</dbReference>
<evidence type="ECO:0000313" key="4">
    <source>
        <dbReference type="Proteomes" id="UP000297597"/>
    </source>
</evidence>
<dbReference type="OrthoDB" id="9772024at2"/>
<reference evidence="3 4" key="1">
    <citation type="journal article" date="2018" name="Environ. Microbiol.">
        <title>Novel energy conservation strategies and behaviour of Pelotomaculum schinkii driving syntrophic propionate catabolism.</title>
        <authorList>
            <person name="Hidalgo-Ahumada C.A.P."/>
            <person name="Nobu M.K."/>
            <person name="Narihiro T."/>
            <person name="Tamaki H."/>
            <person name="Liu W.T."/>
            <person name="Kamagata Y."/>
            <person name="Stams A.J.M."/>
            <person name="Imachi H."/>
            <person name="Sousa D.Z."/>
        </authorList>
    </citation>
    <scope>NUCLEOTIDE SEQUENCE [LARGE SCALE GENOMIC DNA]</scope>
    <source>
        <strain evidence="3 4">MGP</strain>
    </source>
</reference>
<dbReference type="PANTHER" id="PTHR30404:SF0">
    <property type="entry name" value="N-ACETYLMURAMOYL-L-ALANINE AMIDASE AMIC"/>
    <property type="match status" value="1"/>
</dbReference>
<dbReference type="SUPFAM" id="SSF53187">
    <property type="entry name" value="Zn-dependent exopeptidases"/>
    <property type="match status" value="1"/>
</dbReference>
<protein>
    <submittedName>
        <fullName evidence="3">Germination-specific N-acetylmuramoyl-L-alanine amidase</fullName>
        <ecNumber evidence="3">3.5.1.28</ecNumber>
    </submittedName>
</protein>
<accession>A0A4Y7RP28</accession>
<dbReference type="InterPro" id="IPR050695">
    <property type="entry name" value="N-acetylmuramoyl_amidase_3"/>
</dbReference>
<keyword evidence="4" id="KW-1185">Reference proteome</keyword>
<dbReference type="InterPro" id="IPR002508">
    <property type="entry name" value="MurNAc-LAA_cat"/>
</dbReference>
<evidence type="ECO:0000259" key="2">
    <source>
        <dbReference type="SMART" id="SM00646"/>
    </source>
</evidence>
<evidence type="ECO:0000256" key="1">
    <source>
        <dbReference type="ARBA" id="ARBA00022801"/>
    </source>
</evidence>
<dbReference type="InterPro" id="IPR014234">
    <property type="entry name" value="Spore_CwlD"/>
</dbReference>
<dbReference type="Proteomes" id="UP000297597">
    <property type="component" value="Unassembled WGS sequence"/>
</dbReference>
<proteinExistence type="predicted"/>
<evidence type="ECO:0000313" key="3">
    <source>
        <dbReference type="EMBL" id="TEB10725.1"/>
    </source>
</evidence>
<keyword evidence="1 3" id="KW-0378">Hydrolase</keyword>
<dbReference type="Gene3D" id="3.40.630.40">
    <property type="entry name" value="Zn-dependent exopeptidases"/>
    <property type="match status" value="1"/>
</dbReference>
<dbReference type="RefSeq" id="WP_134214009.1">
    <property type="nucleotide sequence ID" value="NZ_QFFZ01000022.1"/>
</dbReference>
<sequence length="245" mass="27691">MPFRTVVLRKKNGLFLLFFLLLFLFVYRTVAARYEERSIAALSWVLASKLIVVDPGHGGEDPGAPGHSGVHEKDIVLEVSKKLAETLRQSGAQVLLTRESDRDLSDQDLQNLYKIKVQDLTRRVELANNNNADLFVSIHVNSFPDRRENGAQTFSQPGSEESRKLAVAIQEELNRFLENPGREPKQVDYFANRMTKMPSVIVEIGFISNPQEEELMLDPVYQNKIAWAIHAGIARYLARANGVDK</sequence>
<dbReference type="GO" id="GO:0009253">
    <property type="term" value="P:peptidoglycan catabolic process"/>
    <property type="evidence" value="ECO:0007669"/>
    <property type="project" value="InterPro"/>
</dbReference>
<dbReference type="Pfam" id="PF01520">
    <property type="entry name" value="Amidase_3"/>
    <property type="match status" value="1"/>
</dbReference>
<name>A0A4Y7RP28_9FIRM</name>
<dbReference type="EMBL" id="QFFZ01000022">
    <property type="protein sequence ID" value="TEB10725.1"/>
    <property type="molecule type" value="Genomic_DNA"/>
</dbReference>
<dbReference type="GO" id="GO:0030288">
    <property type="term" value="C:outer membrane-bounded periplasmic space"/>
    <property type="evidence" value="ECO:0007669"/>
    <property type="project" value="TreeGrafter"/>
</dbReference>
<dbReference type="PANTHER" id="PTHR30404">
    <property type="entry name" value="N-ACETYLMURAMOYL-L-ALANINE AMIDASE"/>
    <property type="match status" value="1"/>
</dbReference>
<comment type="caution">
    <text evidence="3">The sequence shown here is derived from an EMBL/GenBank/DDBJ whole genome shotgun (WGS) entry which is preliminary data.</text>
</comment>
<dbReference type="AlphaFoldDB" id="A0A4Y7RP28"/>
<dbReference type="CDD" id="cd02696">
    <property type="entry name" value="MurNAc-LAA"/>
    <property type="match status" value="1"/>
</dbReference>
<dbReference type="EC" id="3.5.1.28" evidence="3"/>
<organism evidence="3 4">
    <name type="scientific">Pelotomaculum propionicicum</name>
    <dbReference type="NCBI Taxonomy" id="258475"/>
    <lineage>
        <taxon>Bacteria</taxon>
        <taxon>Bacillati</taxon>
        <taxon>Bacillota</taxon>
        <taxon>Clostridia</taxon>
        <taxon>Eubacteriales</taxon>
        <taxon>Desulfotomaculaceae</taxon>
        <taxon>Pelotomaculum</taxon>
    </lineage>
</organism>